<reference evidence="4 5" key="1">
    <citation type="journal article" date="2019" name="Nat. Med.">
        <title>A library of human gut bacterial isolates paired with longitudinal multiomics data enables mechanistic microbiome research.</title>
        <authorList>
            <person name="Poyet M."/>
            <person name="Groussin M."/>
            <person name="Gibbons S.M."/>
            <person name="Avila-Pacheco J."/>
            <person name="Jiang X."/>
            <person name="Kearney S.M."/>
            <person name="Perrotta A.R."/>
            <person name="Berdy B."/>
            <person name="Zhao S."/>
            <person name="Lieberman T.D."/>
            <person name="Swanson P.K."/>
            <person name="Smith M."/>
            <person name="Roesemann S."/>
            <person name="Alexander J.E."/>
            <person name="Rich S.A."/>
            <person name="Livny J."/>
            <person name="Vlamakis H."/>
            <person name="Clish C."/>
            <person name="Bullock K."/>
            <person name="Deik A."/>
            <person name="Scott J."/>
            <person name="Pierce K.A."/>
            <person name="Xavier R.J."/>
            <person name="Alm E.J."/>
        </authorList>
    </citation>
    <scope>NUCLEOTIDE SEQUENCE [LARGE SCALE GENOMIC DNA]</scope>
    <source>
        <strain evidence="4 5">BIOML-A1</strain>
    </source>
</reference>
<evidence type="ECO:0000313" key="5">
    <source>
        <dbReference type="Proteomes" id="UP000462865"/>
    </source>
</evidence>
<dbReference type="InterPro" id="IPR054170">
    <property type="entry name" value="RlmL_1st"/>
</dbReference>
<evidence type="ECO:0000313" key="4">
    <source>
        <dbReference type="EMBL" id="MSA96259.1"/>
    </source>
</evidence>
<dbReference type="CDD" id="cd11715">
    <property type="entry name" value="THUMP_AdoMetMT"/>
    <property type="match status" value="1"/>
</dbReference>
<gene>
    <name evidence="4" type="ORF">GKG38_14590</name>
</gene>
<dbReference type="GO" id="GO:0070043">
    <property type="term" value="F:rRNA (guanine-N7-)-methyltransferase activity"/>
    <property type="evidence" value="ECO:0007669"/>
    <property type="project" value="TreeGrafter"/>
</dbReference>
<proteinExistence type="predicted"/>
<dbReference type="GO" id="GO:0008990">
    <property type="term" value="F:rRNA (guanine-N2-)-methyltransferase activity"/>
    <property type="evidence" value="ECO:0007669"/>
    <property type="project" value="TreeGrafter"/>
</dbReference>
<dbReference type="PANTHER" id="PTHR47313">
    <property type="entry name" value="RIBOSOMAL RNA LARGE SUBUNIT METHYLTRANSFERASE K/L"/>
    <property type="match status" value="1"/>
</dbReference>
<keyword evidence="2" id="KW-0694">RNA-binding</keyword>
<dbReference type="InterPro" id="IPR004114">
    <property type="entry name" value="THUMP_dom"/>
</dbReference>
<dbReference type="Gene3D" id="3.30.2130.30">
    <property type="match status" value="1"/>
</dbReference>
<feature type="domain" description="THUMP" evidence="3">
    <location>
        <begin position="47"/>
        <end position="158"/>
    </location>
</feature>
<keyword evidence="1 4" id="KW-0489">Methyltransferase</keyword>
<organism evidence="4 5">
    <name type="scientific">Gordonibacter urolithinfaciens</name>
    <dbReference type="NCBI Taxonomy" id="1335613"/>
    <lineage>
        <taxon>Bacteria</taxon>
        <taxon>Bacillati</taxon>
        <taxon>Actinomycetota</taxon>
        <taxon>Coriobacteriia</taxon>
        <taxon>Eggerthellales</taxon>
        <taxon>Eggerthellaceae</taxon>
        <taxon>Gordonibacter</taxon>
    </lineage>
</organism>
<name>A0A7K0IDU6_9ACTN</name>
<dbReference type="PANTHER" id="PTHR47313:SF1">
    <property type="entry name" value="RIBOSOMAL RNA LARGE SUBUNIT METHYLTRANSFERASE K_L"/>
    <property type="match status" value="1"/>
</dbReference>
<dbReference type="RefSeq" id="WP_241675524.1">
    <property type="nucleotide sequence ID" value="NZ_WKZA01000124.1"/>
</dbReference>
<dbReference type="SMART" id="SM00981">
    <property type="entry name" value="THUMP"/>
    <property type="match status" value="1"/>
</dbReference>
<dbReference type="Pfam" id="PF02926">
    <property type="entry name" value="THUMP"/>
    <property type="match status" value="1"/>
</dbReference>
<dbReference type="Pfam" id="PF22020">
    <property type="entry name" value="RlmL_1st"/>
    <property type="match status" value="1"/>
</dbReference>
<evidence type="ECO:0000259" key="3">
    <source>
        <dbReference type="PROSITE" id="PS51165"/>
    </source>
</evidence>
<accession>A0A7K0IDU6</accession>
<dbReference type="Proteomes" id="UP000462865">
    <property type="component" value="Unassembled WGS sequence"/>
</dbReference>
<dbReference type="AlphaFoldDB" id="A0A7K0IDU6"/>
<dbReference type="GO" id="GO:0003723">
    <property type="term" value="F:RNA binding"/>
    <property type="evidence" value="ECO:0007669"/>
    <property type="project" value="UniProtKB-UniRule"/>
</dbReference>
<sequence>MQQEKLEFFASCLAGLEAPLADELKALGIRSVRPLGGGVAFFCDVRHALAACLWSRLASRIMLVVGRVDARLADLLFEDALELPWEDVIAPGASIAVSAHGMNDELRNTRFTALKVKDAVCDRLREARGERPNVDAEHPDAAIDVRVREKRATISLDLSGASLYRRTYLAPDDGAEAPLECALAAGLLALAG</sequence>
<comment type="caution">
    <text evidence="4">The sequence shown here is derived from an EMBL/GenBank/DDBJ whole genome shotgun (WGS) entry which is preliminary data.</text>
</comment>
<keyword evidence="4" id="KW-0808">Transferase</keyword>
<evidence type="ECO:0000256" key="2">
    <source>
        <dbReference type="PROSITE-ProRule" id="PRU00529"/>
    </source>
</evidence>
<protein>
    <submittedName>
        <fullName evidence="4">Bifunctional 23S rRNA (Guanine(2069)-N(7))-methyltransferase RlmK/23S rRNA (Guanine(2445)-N(2))-methyltransferase RlmL</fullName>
    </submittedName>
</protein>
<dbReference type="PROSITE" id="PS51165">
    <property type="entry name" value="THUMP"/>
    <property type="match status" value="1"/>
</dbReference>
<dbReference type="EMBL" id="WKZA01000124">
    <property type="protein sequence ID" value="MSA96259.1"/>
    <property type="molecule type" value="Genomic_DNA"/>
</dbReference>
<evidence type="ECO:0000256" key="1">
    <source>
        <dbReference type="ARBA" id="ARBA00022603"/>
    </source>
</evidence>
<feature type="non-terminal residue" evidence="4">
    <location>
        <position position="192"/>
    </location>
</feature>